<organism evidence="3 4">
    <name type="scientific">Desmophyllum pertusum</name>
    <dbReference type="NCBI Taxonomy" id="174260"/>
    <lineage>
        <taxon>Eukaryota</taxon>
        <taxon>Metazoa</taxon>
        <taxon>Cnidaria</taxon>
        <taxon>Anthozoa</taxon>
        <taxon>Hexacorallia</taxon>
        <taxon>Scleractinia</taxon>
        <taxon>Caryophylliina</taxon>
        <taxon>Caryophylliidae</taxon>
        <taxon>Desmophyllum</taxon>
    </lineage>
</organism>
<comment type="caution">
    <text evidence="3">The sequence shown here is derived from an EMBL/GenBank/DDBJ whole genome shotgun (WGS) entry which is preliminary data.</text>
</comment>
<feature type="region of interest" description="Disordered" evidence="2">
    <location>
        <begin position="721"/>
        <end position="760"/>
    </location>
</feature>
<dbReference type="Proteomes" id="UP001163046">
    <property type="component" value="Unassembled WGS sequence"/>
</dbReference>
<evidence type="ECO:0000256" key="1">
    <source>
        <dbReference type="SAM" id="Coils"/>
    </source>
</evidence>
<keyword evidence="4" id="KW-1185">Reference proteome</keyword>
<feature type="compositionally biased region" description="Basic and acidic residues" evidence="2">
    <location>
        <begin position="47"/>
        <end position="65"/>
    </location>
</feature>
<feature type="coiled-coil region" evidence="1">
    <location>
        <begin position="175"/>
        <end position="209"/>
    </location>
</feature>
<proteinExistence type="predicted"/>
<reference evidence="3" key="1">
    <citation type="submission" date="2023-01" db="EMBL/GenBank/DDBJ databases">
        <title>Genome assembly of the deep-sea coral Lophelia pertusa.</title>
        <authorList>
            <person name="Herrera S."/>
            <person name="Cordes E."/>
        </authorList>
    </citation>
    <scope>NUCLEOTIDE SEQUENCE</scope>
    <source>
        <strain evidence="3">USNM1676648</strain>
        <tissue evidence="3">Polyp</tissue>
    </source>
</reference>
<dbReference type="OrthoDB" id="5951105at2759"/>
<dbReference type="InterPro" id="IPR036610">
    <property type="entry name" value="PEBP-like_sf"/>
</dbReference>
<dbReference type="AlphaFoldDB" id="A0A9W9YH45"/>
<gene>
    <name evidence="3" type="ORF">OS493_011836</name>
</gene>
<evidence type="ECO:0000256" key="2">
    <source>
        <dbReference type="SAM" id="MobiDB-lite"/>
    </source>
</evidence>
<keyword evidence="1" id="KW-0175">Coiled coil</keyword>
<evidence type="ECO:0000313" key="3">
    <source>
        <dbReference type="EMBL" id="KAJ7336617.1"/>
    </source>
</evidence>
<evidence type="ECO:0000313" key="4">
    <source>
        <dbReference type="Proteomes" id="UP001163046"/>
    </source>
</evidence>
<sequence length="1025" mass="115806">MESSQDARTEREDNLHSIISKIADGADNIPESGLVESDFLIVATEHGSFKRKPEQNEEGRKIPKDDLESGVKFISDEMKPDIDTMAVQIFTDLPEDNPFQLTDTAQEGVLVHQQTEPVYQQLAIEDPHNDVTQALEDSLNHVTASSPIPMPQMALGLIPITNVAASQPMSTEQMNLQFQKKLEQLEQQVNVLQNRNLALEESYKKLSDLVEAQNHLLASGGPFIQRLVVPIAPQDTSIDTTAKSEPPGTPTTPKLPFASGKPLLVNLQQPLRSGLRSYELPRRVSAKEVLNLWEHGCDEFPPLKDWTPTQKLKQQSKISRWKKLVDIFKADYGSDMKSLKRASLLAEEKILPVTTILSLYETQQTPAFLSKTKSELEEGVASSGNNNQDTCMEDDAKKVVPIKSLDSEAEDAEDAEVHIESKLEKAMDSCVTQPSAEVRYYLPRKVTPNDIVRLWEEGCEEFPPVFQWSRAQKIGQETKIFRWRKIVEIFNKDCNRKLGELLFQEKNSPPSAATFNGVGGVKVEGSSPGEGSSHILPRKVTAKDIIRLWETGYGDLPPLHRWTPTQKAGQRSKFSRWTKIYDIYKYHCKGDLSVFESKFSDERGELYPVTTIVAMFDAWESPSSLSSPFTGTLPGQKTGEGSENEIYQLPRKVTAKDVVQLWEEGCELFPAVSKWPKIHKVGHETKLFRWKKIVDIFRKDCGGSWEKFEESLNGSSIAQKEEIGEQSEQLQDPDQDHEDKEIGSDSEMLEDDGTSPKKGSEFILPKKVTALDVIYLWENGLGDMPPLCQWTPTQKASQRSKISRWNKIVDIFKYECGSDIRKFEEKYTDEKGDLLPITNILNLHDAQDKPLRPYFLTIDISTRRDPCDDFRYDGIRLPFAEVTVGERVFDSKNCGVVVPIDEVNTEIPIVRFSQDNETLYLVAMLDPDTPSFDNPPLSPLGHFISAIIQFTQPSARARTSSFLFLRGFETEGRLVDGIQIANRCGFNIDGFIRDFDLKPVAMNMFRSEYQNVVVISELILTIRTM</sequence>
<dbReference type="EMBL" id="MU827782">
    <property type="protein sequence ID" value="KAJ7336617.1"/>
    <property type="molecule type" value="Genomic_DNA"/>
</dbReference>
<dbReference type="Gene3D" id="3.90.280.10">
    <property type="entry name" value="PEBP-like"/>
    <property type="match status" value="1"/>
</dbReference>
<protein>
    <submittedName>
        <fullName evidence="3">Uncharacterized protein</fullName>
    </submittedName>
</protein>
<name>A0A9W9YH45_9CNID</name>
<accession>A0A9W9YH45</accession>
<feature type="region of interest" description="Disordered" evidence="2">
    <location>
        <begin position="46"/>
        <end position="65"/>
    </location>
</feature>
<dbReference type="SUPFAM" id="SSF49777">
    <property type="entry name" value="PEBP-like"/>
    <property type="match status" value="1"/>
</dbReference>